<comment type="catalytic activity">
    <reaction evidence="9 10">
        <text>Release of signal peptides from bacterial membrane prolipoproteins. Hydrolyzes -Xaa-Yaa-Zaa-|-(S,diacylglyceryl)Cys-, in which Xaa is hydrophobic (preferably Leu), and Yaa (Ala or Ser) and Zaa (Gly or Ala) have small, neutral side chains.</text>
        <dbReference type="EC" id="3.4.23.36"/>
    </reaction>
</comment>
<dbReference type="GO" id="GO:0004190">
    <property type="term" value="F:aspartic-type endopeptidase activity"/>
    <property type="evidence" value="ECO:0007669"/>
    <property type="project" value="UniProtKB-UniRule"/>
</dbReference>
<feature type="active site" evidence="9">
    <location>
        <position position="122"/>
    </location>
</feature>
<dbReference type="AlphaFoldDB" id="A0A0C5JCY3"/>
<evidence type="ECO:0000256" key="7">
    <source>
        <dbReference type="ARBA" id="ARBA00022989"/>
    </source>
</evidence>
<dbReference type="HOGENOM" id="CLU_083252_4_0_4"/>
<evidence type="ECO:0000256" key="1">
    <source>
        <dbReference type="ARBA" id="ARBA00006139"/>
    </source>
</evidence>
<dbReference type="InterPro" id="IPR001872">
    <property type="entry name" value="Peptidase_A8"/>
</dbReference>
<evidence type="ECO:0000256" key="4">
    <source>
        <dbReference type="ARBA" id="ARBA00022692"/>
    </source>
</evidence>
<evidence type="ECO:0000256" key="9">
    <source>
        <dbReference type="HAMAP-Rule" id="MF_00161"/>
    </source>
</evidence>
<evidence type="ECO:0000256" key="11">
    <source>
        <dbReference type="RuleBase" id="RU004181"/>
    </source>
</evidence>
<dbReference type="UniPathway" id="UPA00665"/>
<dbReference type="Pfam" id="PF01252">
    <property type="entry name" value="Peptidase_A8"/>
    <property type="match status" value="1"/>
</dbReference>
<dbReference type="PRINTS" id="PR00781">
    <property type="entry name" value="LIPOSIGPTASE"/>
</dbReference>
<evidence type="ECO:0000256" key="10">
    <source>
        <dbReference type="RuleBase" id="RU000594"/>
    </source>
</evidence>
<dbReference type="GO" id="GO:0005886">
    <property type="term" value="C:plasma membrane"/>
    <property type="evidence" value="ECO:0007669"/>
    <property type="project" value="UniProtKB-SubCell"/>
</dbReference>
<keyword evidence="6 9" id="KW-0378">Hydrolase</keyword>
<evidence type="ECO:0000256" key="6">
    <source>
        <dbReference type="ARBA" id="ARBA00022801"/>
    </source>
</evidence>
<comment type="subcellular location">
    <subcellularLocation>
        <location evidence="9">Cell membrane</location>
        <topology evidence="9">Multi-pass membrane protein</topology>
    </subcellularLocation>
</comment>
<comment type="similarity">
    <text evidence="1 9 11">Belongs to the peptidase A8 family.</text>
</comment>
<dbReference type="GO" id="GO:0006508">
    <property type="term" value="P:proteolysis"/>
    <property type="evidence" value="ECO:0007669"/>
    <property type="project" value="UniProtKB-KW"/>
</dbReference>
<evidence type="ECO:0000256" key="3">
    <source>
        <dbReference type="ARBA" id="ARBA00022670"/>
    </source>
</evidence>
<feature type="transmembrane region" description="Helical" evidence="9">
    <location>
        <begin position="94"/>
        <end position="112"/>
    </location>
</feature>
<keyword evidence="8 9" id="KW-0472">Membrane</keyword>
<evidence type="ECO:0000313" key="12">
    <source>
        <dbReference type="EMBL" id="AJP49695.1"/>
    </source>
</evidence>
<keyword evidence="3 9" id="KW-0645">Protease</keyword>
<dbReference type="KEGG" id="rbu:PG1C_13550"/>
<evidence type="ECO:0000256" key="5">
    <source>
        <dbReference type="ARBA" id="ARBA00022750"/>
    </source>
</evidence>
<comment type="pathway">
    <text evidence="9">Protein modification; lipoprotein biosynthesis (signal peptide cleavage).</text>
</comment>
<evidence type="ECO:0000256" key="2">
    <source>
        <dbReference type="ARBA" id="ARBA00022475"/>
    </source>
</evidence>
<dbReference type="EMBL" id="CP010554">
    <property type="protein sequence ID" value="AJP49695.1"/>
    <property type="molecule type" value="Genomic_DNA"/>
</dbReference>
<dbReference type="STRING" id="1565605.PG1C_13550"/>
<dbReference type="PATRIC" id="fig|1565605.3.peg.2867"/>
<comment type="function">
    <text evidence="9 10">This protein specifically catalyzes the removal of signal peptides from prolipoproteins.</text>
</comment>
<feature type="transmembrane region" description="Helical" evidence="9">
    <location>
        <begin position="67"/>
        <end position="87"/>
    </location>
</feature>
<feature type="transmembrane region" description="Helical" evidence="9">
    <location>
        <begin position="12"/>
        <end position="34"/>
    </location>
</feature>
<keyword evidence="4 9" id="KW-0812">Transmembrane</keyword>
<proteinExistence type="inferred from homology"/>
<keyword evidence="7 9" id="KW-1133">Transmembrane helix</keyword>
<reference evidence="12 13" key="1">
    <citation type="journal article" date="2015" name="Genome Announc.">
        <title>Complete Genome Sequence of a Novel Bacterium within the Family Rhodocyclaceae That Degrades Polycyclic Aromatic Hydrocarbons.</title>
        <authorList>
            <person name="Singleton D.R."/>
            <person name="Dickey A.N."/>
            <person name="Scholl E.H."/>
            <person name="Wright F.A."/>
            <person name="Aitken M.D."/>
        </authorList>
    </citation>
    <scope>NUCLEOTIDE SEQUENCE [LARGE SCALE GENOMIC DNA]</scope>
    <source>
        <strain evidence="13">PG1-Ca6</strain>
    </source>
</reference>
<gene>
    <name evidence="9" type="primary">lspA</name>
    <name evidence="12" type="ORF">PG1C_13550</name>
</gene>
<evidence type="ECO:0000256" key="8">
    <source>
        <dbReference type="ARBA" id="ARBA00023136"/>
    </source>
</evidence>
<dbReference type="PANTHER" id="PTHR33695">
    <property type="entry name" value="LIPOPROTEIN SIGNAL PEPTIDASE"/>
    <property type="match status" value="1"/>
</dbReference>
<keyword evidence="2 9" id="KW-1003">Cell membrane</keyword>
<evidence type="ECO:0000313" key="13">
    <source>
        <dbReference type="Proteomes" id="UP000061603"/>
    </source>
</evidence>
<dbReference type="PANTHER" id="PTHR33695:SF1">
    <property type="entry name" value="LIPOPROTEIN SIGNAL PEPTIDASE"/>
    <property type="match status" value="1"/>
</dbReference>
<feature type="transmembrane region" description="Helical" evidence="9">
    <location>
        <begin position="132"/>
        <end position="152"/>
    </location>
</feature>
<dbReference type="PROSITE" id="PS00855">
    <property type="entry name" value="SPASE_II"/>
    <property type="match status" value="1"/>
</dbReference>
<organism evidence="12 13">
    <name type="scientific">Rugosibacter aromaticivorans</name>
    <dbReference type="NCBI Taxonomy" id="1565605"/>
    <lineage>
        <taxon>Bacteria</taxon>
        <taxon>Pseudomonadati</taxon>
        <taxon>Pseudomonadota</taxon>
        <taxon>Betaproteobacteria</taxon>
        <taxon>Nitrosomonadales</taxon>
        <taxon>Sterolibacteriaceae</taxon>
        <taxon>Rugosibacter</taxon>
    </lineage>
</organism>
<feature type="transmembrane region" description="Helical" evidence="9">
    <location>
        <begin position="41"/>
        <end position="61"/>
    </location>
</feature>
<name>A0A0C5JCY3_9PROT</name>
<keyword evidence="13" id="KW-1185">Reference proteome</keyword>
<keyword evidence="5 9" id="KW-0064">Aspartyl protease</keyword>
<dbReference type="HAMAP" id="MF_00161">
    <property type="entry name" value="LspA"/>
    <property type="match status" value="1"/>
</dbReference>
<dbReference type="NCBIfam" id="TIGR00077">
    <property type="entry name" value="lspA"/>
    <property type="match status" value="1"/>
</dbReference>
<protein>
    <recommendedName>
        <fullName evidence="9">Lipoprotein signal peptidase</fullName>
        <ecNumber evidence="9">3.4.23.36</ecNumber>
    </recommendedName>
    <alternativeName>
        <fullName evidence="9">Prolipoprotein signal peptidase</fullName>
    </alternativeName>
    <alternativeName>
        <fullName evidence="9">Signal peptidase II</fullName>
        <shortName evidence="9">SPase II</shortName>
    </alternativeName>
</protein>
<sequence>MLRNAPFARARWIGLSGVVIALDQISKLCMLAHFHRMESLAITPFFNLFLVFNPGASFSLLADAGGWQKWFFIALALGVSLWLLMLLRQHAQERLFPAAISLVLGGALGNVIDRLRLDAVVDFLDFHLAGHHFPAFNVADSAISIGVALMLIHQFRHQETP</sequence>
<accession>A0A0C5JCY3</accession>
<dbReference type="Proteomes" id="UP000061603">
    <property type="component" value="Chromosome"/>
</dbReference>
<dbReference type="EC" id="3.4.23.36" evidence="9"/>
<feature type="active site" evidence="9">
    <location>
        <position position="140"/>
    </location>
</feature>